<proteinExistence type="predicted"/>
<dbReference type="Proteomes" id="UP000028073">
    <property type="component" value="Unassembled WGS sequence"/>
</dbReference>
<feature type="domain" description="Group II intron maturase-specific" evidence="1">
    <location>
        <begin position="5"/>
        <end position="38"/>
    </location>
</feature>
<accession>A0A081NJU7</accession>
<dbReference type="Pfam" id="PF08388">
    <property type="entry name" value="GIIM"/>
    <property type="match status" value="1"/>
</dbReference>
<protein>
    <recommendedName>
        <fullName evidence="1">Group II intron maturase-specific domain-containing protein</fullName>
    </recommendedName>
</protein>
<evidence type="ECO:0000313" key="2">
    <source>
        <dbReference type="EMBL" id="KEQ18720.1"/>
    </source>
</evidence>
<comment type="caution">
    <text evidence="2">The sequence shown here is derived from an EMBL/GenBank/DDBJ whole genome shotgun (WGS) entry which is preliminary data.</text>
</comment>
<keyword evidence="3" id="KW-1185">Reference proteome</keyword>
<gene>
    <name evidence="2" type="ORF">GZ78_00990</name>
</gene>
<reference evidence="2 3" key="1">
    <citation type="submission" date="2014-06" db="EMBL/GenBank/DDBJ databases">
        <title>Whole Genome Sequences of Three Symbiotic Endozoicomonas Bacteria.</title>
        <authorList>
            <person name="Neave M.J."/>
            <person name="Apprill A."/>
            <person name="Voolstra C.R."/>
        </authorList>
    </citation>
    <scope>NUCLEOTIDE SEQUENCE [LARGE SCALE GENOMIC DNA]</scope>
    <source>
        <strain evidence="2 3">DSM 25634</strain>
    </source>
</reference>
<dbReference type="eggNOG" id="COG3344">
    <property type="taxonomic scope" value="Bacteria"/>
</dbReference>
<dbReference type="EMBL" id="JOKH01000001">
    <property type="protein sequence ID" value="KEQ18720.1"/>
    <property type="molecule type" value="Genomic_DNA"/>
</dbReference>
<dbReference type="InterPro" id="IPR013597">
    <property type="entry name" value="Mat_intron_G2"/>
</dbReference>
<evidence type="ECO:0000259" key="1">
    <source>
        <dbReference type="Pfam" id="PF08388"/>
    </source>
</evidence>
<feature type="non-terminal residue" evidence="2">
    <location>
        <position position="1"/>
    </location>
</feature>
<dbReference type="RefSeq" id="WP_330217593.1">
    <property type="nucleotide sequence ID" value="NZ_JOKH01000001.1"/>
</dbReference>
<evidence type="ECO:0000313" key="3">
    <source>
        <dbReference type="Proteomes" id="UP000028073"/>
    </source>
</evidence>
<organism evidence="2 3">
    <name type="scientific">Endozoicomonas numazuensis</name>
    <dbReference type="NCBI Taxonomy" id="1137799"/>
    <lineage>
        <taxon>Bacteria</taxon>
        <taxon>Pseudomonadati</taxon>
        <taxon>Pseudomonadota</taxon>
        <taxon>Gammaproteobacteria</taxon>
        <taxon>Oceanospirillales</taxon>
        <taxon>Endozoicomonadaceae</taxon>
        <taxon>Endozoicomonas</taxon>
    </lineage>
</organism>
<dbReference type="AlphaFoldDB" id="A0A081NJU7"/>
<sequence length="92" mass="10870">ANGYQLCCDLDHWIRRRIRMAYWRQWRKPRTKIRQLMRLGVEIRTAVGCGRSSKGPWRSAKTPGINQVLSLAYLKSQGLYSMRDGWIKLHHS</sequence>
<dbReference type="STRING" id="1137799.GZ78_00990"/>
<name>A0A081NJU7_9GAMM</name>